<dbReference type="InterPro" id="IPR020816">
    <property type="entry name" value="Histone-like_DNA-bd_CS"/>
</dbReference>
<dbReference type="EMBL" id="PJNI01000011">
    <property type="protein sequence ID" value="PKR80290.1"/>
    <property type="molecule type" value="Genomic_DNA"/>
</dbReference>
<dbReference type="Pfam" id="PF00216">
    <property type="entry name" value="Bac_DNA_binding"/>
    <property type="match status" value="1"/>
</dbReference>
<sequence>MNKAELVEAMASEAGLSKADAKKALDAFINATTGALKDGDRLSLIGFGSFSISNRKARTGRNPQTGKEIQIAAKNVVKFKAGSELASAVN</sequence>
<reference evidence="6 7" key="1">
    <citation type="submission" date="2017-12" db="EMBL/GenBank/DDBJ databases">
        <title>The draft genome sequence of Brumimicrobium saltpan LHR20.</title>
        <authorList>
            <person name="Do Z.-J."/>
            <person name="Luo H.-R."/>
        </authorList>
    </citation>
    <scope>NUCLEOTIDE SEQUENCE [LARGE SCALE GENOMIC DNA]</scope>
    <source>
        <strain evidence="6 7">LHR20</strain>
    </source>
</reference>
<dbReference type="PANTHER" id="PTHR33175:SF3">
    <property type="entry name" value="DNA-BINDING PROTEIN HU-BETA"/>
    <property type="match status" value="1"/>
</dbReference>
<dbReference type="SMART" id="SM00411">
    <property type="entry name" value="BHL"/>
    <property type="match status" value="1"/>
</dbReference>
<evidence type="ECO:0000256" key="3">
    <source>
        <dbReference type="ARBA" id="ARBA00023067"/>
    </source>
</evidence>
<evidence type="ECO:0000313" key="6">
    <source>
        <dbReference type="EMBL" id="PKR80290.1"/>
    </source>
</evidence>
<dbReference type="GO" id="GO:0030527">
    <property type="term" value="F:structural constituent of chromatin"/>
    <property type="evidence" value="ECO:0007669"/>
    <property type="project" value="InterPro"/>
</dbReference>
<dbReference type="InterPro" id="IPR000119">
    <property type="entry name" value="Hist_DNA-bd"/>
</dbReference>
<dbReference type="CDD" id="cd13831">
    <property type="entry name" value="HU"/>
    <property type="match status" value="1"/>
</dbReference>
<dbReference type="GO" id="GO:0006351">
    <property type="term" value="P:DNA-templated transcription"/>
    <property type="evidence" value="ECO:0007669"/>
    <property type="project" value="UniProtKB-ARBA"/>
</dbReference>
<dbReference type="GO" id="GO:0005829">
    <property type="term" value="C:cytosol"/>
    <property type="evidence" value="ECO:0007669"/>
    <property type="project" value="TreeGrafter"/>
</dbReference>
<protein>
    <submittedName>
        <fullName evidence="6">DNA-binding protein</fullName>
    </submittedName>
</protein>
<comment type="caution">
    <text evidence="6">The sequence shown here is derived from an EMBL/GenBank/DDBJ whole genome shotgun (WGS) entry which is preliminary data.</text>
</comment>
<keyword evidence="3" id="KW-0226">DNA condensation</keyword>
<dbReference type="Proteomes" id="UP000236654">
    <property type="component" value="Unassembled WGS sequence"/>
</dbReference>
<evidence type="ECO:0000313" key="7">
    <source>
        <dbReference type="Proteomes" id="UP000236654"/>
    </source>
</evidence>
<comment type="function">
    <text evidence="1">Histone-like DNA-binding protein which is capable of wrapping DNA to stabilize it, and thus to prevent its denaturation under extreme environmental conditions.</text>
</comment>
<dbReference type="SUPFAM" id="SSF47729">
    <property type="entry name" value="IHF-like DNA-binding proteins"/>
    <property type="match status" value="1"/>
</dbReference>
<dbReference type="AlphaFoldDB" id="A0A2I0R1K4"/>
<dbReference type="GO" id="GO:0003677">
    <property type="term" value="F:DNA binding"/>
    <property type="evidence" value="ECO:0007669"/>
    <property type="project" value="UniProtKB-KW"/>
</dbReference>
<keyword evidence="4 6" id="KW-0238">DNA-binding</keyword>
<dbReference type="PANTHER" id="PTHR33175">
    <property type="entry name" value="DNA-BINDING PROTEIN HU"/>
    <property type="match status" value="1"/>
</dbReference>
<dbReference type="FunFam" id="4.10.520.10:FF:000001">
    <property type="entry name" value="DNA-binding protein HU"/>
    <property type="match status" value="1"/>
</dbReference>
<dbReference type="GO" id="GO:0030261">
    <property type="term" value="P:chromosome condensation"/>
    <property type="evidence" value="ECO:0007669"/>
    <property type="project" value="UniProtKB-KW"/>
</dbReference>
<evidence type="ECO:0000256" key="2">
    <source>
        <dbReference type="ARBA" id="ARBA00010529"/>
    </source>
</evidence>
<evidence type="ECO:0000256" key="5">
    <source>
        <dbReference type="RuleBase" id="RU003939"/>
    </source>
</evidence>
<comment type="similarity">
    <text evidence="2 5">Belongs to the bacterial histone-like protein family.</text>
</comment>
<proteinExistence type="inferred from homology"/>
<dbReference type="GO" id="GO:0042802">
    <property type="term" value="F:identical protein binding"/>
    <property type="evidence" value="ECO:0007669"/>
    <property type="project" value="UniProtKB-ARBA"/>
</dbReference>
<dbReference type="GO" id="GO:0006270">
    <property type="term" value="P:DNA replication initiation"/>
    <property type="evidence" value="ECO:0007669"/>
    <property type="project" value="UniProtKB-ARBA"/>
</dbReference>
<dbReference type="InterPro" id="IPR010992">
    <property type="entry name" value="IHF-like_DNA-bd_dom_sf"/>
</dbReference>
<dbReference type="PROSITE" id="PS00045">
    <property type="entry name" value="HISTONE_LIKE"/>
    <property type="match status" value="1"/>
</dbReference>
<dbReference type="GO" id="GO:1990178">
    <property type="term" value="C:HU-DNA complex"/>
    <property type="evidence" value="ECO:0007669"/>
    <property type="project" value="UniProtKB-ARBA"/>
</dbReference>
<dbReference type="Gene3D" id="4.10.520.10">
    <property type="entry name" value="IHF-like DNA-binding proteins"/>
    <property type="match status" value="1"/>
</dbReference>
<organism evidence="6 7">
    <name type="scientific">Brumimicrobium salinarum</name>
    <dbReference type="NCBI Taxonomy" id="2058658"/>
    <lineage>
        <taxon>Bacteria</taxon>
        <taxon>Pseudomonadati</taxon>
        <taxon>Bacteroidota</taxon>
        <taxon>Flavobacteriia</taxon>
        <taxon>Flavobacteriales</taxon>
        <taxon>Crocinitomicaceae</taxon>
        <taxon>Brumimicrobium</taxon>
    </lineage>
</organism>
<accession>A0A2I0R1K4</accession>
<evidence type="ECO:0000256" key="1">
    <source>
        <dbReference type="ARBA" id="ARBA00003819"/>
    </source>
</evidence>
<keyword evidence="7" id="KW-1185">Reference proteome</keyword>
<dbReference type="RefSeq" id="WP_101334988.1">
    <property type="nucleotide sequence ID" value="NZ_PJNI01000011.1"/>
</dbReference>
<evidence type="ECO:0000256" key="4">
    <source>
        <dbReference type="ARBA" id="ARBA00023125"/>
    </source>
</evidence>
<name>A0A2I0R1K4_9FLAO</name>
<dbReference type="GO" id="GO:1990103">
    <property type="term" value="C:DnaA-HU complex"/>
    <property type="evidence" value="ECO:0007669"/>
    <property type="project" value="UniProtKB-ARBA"/>
</dbReference>
<dbReference type="PRINTS" id="PR01727">
    <property type="entry name" value="DNABINDINGHU"/>
</dbReference>
<dbReference type="OrthoDB" id="9799835at2"/>
<gene>
    <name evidence="6" type="ORF">CW751_10585</name>
</gene>